<accession>A0ABQ2IIV6</accession>
<feature type="region of interest" description="Disordered" evidence="1">
    <location>
        <begin position="1"/>
        <end position="21"/>
    </location>
</feature>
<dbReference type="InterPro" id="IPR025351">
    <property type="entry name" value="Pvc16_N"/>
</dbReference>
<evidence type="ECO:0000256" key="1">
    <source>
        <dbReference type="SAM" id="MobiDB-lite"/>
    </source>
</evidence>
<sequence>MLGDIAKHEKERDTPGGGDTIQNNLVLTLVSVEEESSLKNNYPTRQEDAISFSQKPTLFLNLYLLFSANFDDYEEALKHLGYVLSFFQANTRISFSDPSGDTYNLNFTLHNIGFESLHNLWTVLGGAAKPSVVYKARLIFIQGSPLNGAGLVTHIQSNEHLK</sequence>
<name>A0ABQ2IIV6_9BACT</name>
<evidence type="ECO:0000259" key="2">
    <source>
        <dbReference type="Pfam" id="PF14065"/>
    </source>
</evidence>
<gene>
    <name evidence="3" type="ORF">GCM10010967_56830</name>
</gene>
<dbReference type="EMBL" id="BMLI01000004">
    <property type="protein sequence ID" value="GGN13340.1"/>
    <property type="molecule type" value="Genomic_DNA"/>
</dbReference>
<protein>
    <recommendedName>
        <fullName evidence="2">Pvc16 N-terminal domain-containing protein</fullName>
    </recommendedName>
</protein>
<dbReference type="Proteomes" id="UP000632339">
    <property type="component" value="Unassembled WGS sequence"/>
</dbReference>
<feature type="compositionally biased region" description="Basic and acidic residues" evidence="1">
    <location>
        <begin position="1"/>
        <end position="14"/>
    </location>
</feature>
<proteinExistence type="predicted"/>
<evidence type="ECO:0000313" key="3">
    <source>
        <dbReference type="EMBL" id="GGN13340.1"/>
    </source>
</evidence>
<reference evidence="4" key="1">
    <citation type="journal article" date="2019" name="Int. J. Syst. Evol. Microbiol.">
        <title>The Global Catalogue of Microorganisms (GCM) 10K type strain sequencing project: providing services to taxonomists for standard genome sequencing and annotation.</title>
        <authorList>
            <consortium name="The Broad Institute Genomics Platform"/>
            <consortium name="The Broad Institute Genome Sequencing Center for Infectious Disease"/>
            <person name="Wu L."/>
            <person name="Ma J."/>
        </authorList>
    </citation>
    <scope>NUCLEOTIDE SEQUENCE [LARGE SCALE GENOMIC DNA]</scope>
    <source>
        <strain evidence="4">CGMCC 1.6375</strain>
    </source>
</reference>
<keyword evidence="4" id="KW-1185">Reference proteome</keyword>
<comment type="caution">
    <text evidence="3">The sequence shown here is derived from an EMBL/GenBank/DDBJ whole genome shotgun (WGS) entry which is preliminary data.</text>
</comment>
<dbReference type="Pfam" id="PF14065">
    <property type="entry name" value="Pvc16_N"/>
    <property type="match status" value="1"/>
</dbReference>
<evidence type="ECO:0000313" key="4">
    <source>
        <dbReference type="Proteomes" id="UP000632339"/>
    </source>
</evidence>
<organism evidence="3 4">
    <name type="scientific">Dyadobacter beijingensis</name>
    <dbReference type="NCBI Taxonomy" id="365489"/>
    <lineage>
        <taxon>Bacteria</taxon>
        <taxon>Pseudomonadati</taxon>
        <taxon>Bacteroidota</taxon>
        <taxon>Cytophagia</taxon>
        <taxon>Cytophagales</taxon>
        <taxon>Spirosomataceae</taxon>
        <taxon>Dyadobacter</taxon>
    </lineage>
</organism>
<feature type="domain" description="Pvc16 N-terminal" evidence="2">
    <location>
        <begin position="18"/>
        <end position="145"/>
    </location>
</feature>